<gene>
    <name evidence="1" type="ORF">LIER_21345</name>
</gene>
<comment type="caution">
    <text evidence="1">The sequence shown here is derived from an EMBL/GenBank/DDBJ whole genome shotgun (WGS) entry which is preliminary data.</text>
</comment>
<proteinExistence type="predicted"/>
<evidence type="ECO:0000313" key="1">
    <source>
        <dbReference type="EMBL" id="GAA0166114.1"/>
    </source>
</evidence>
<dbReference type="PANTHER" id="PTHR48475">
    <property type="entry name" value="RIBONUCLEASE H"/>
    <property type="match status" value="1"/>
</dbReference>
<dbReference type="Proteomes" id="UP001454036">
    <property type="component" value="Unassembled WGS sequence"/>
</dbReference>
<dbReference type="AlphaFoldDB" id="A0AAV3QPV5"/>
<dbReference type="EMBL" id="BAABME010005609">
    <property type="protein sequence ID" value="GAA0166114.1"/>
    <property type="molecule type" value="Genomic_DNA"/>
</dbReference>
<organism evidence="1 2">
    <name type="scientific">Lithospermum erythrorhizon</name>
    <name type="common">Purple gromwell</name>
    <name type="synonym">Lithospermum officinale var. erythrorhizon</name>
    <dbReference type="NCBI Taxonomy" id="34254"/>
    <lineage>
        <taxon>Eukaryota</taxon>
        <taxon>Viridiplantae</taxon>
        <taxon>Streptophyta</taxon>
        <taxon>Embryophyta</taxon>
        <taxon>Tracheophyta</taxon>
        <taxon>Spermatophyta</taxon>
        <taxon>Magnoliopsida</taxon>
        <taxon>eudicotyledons</taxon>
        <taxon>Gunneridae</taxon>
        <taxon>Pentapetalae</taxon>
        <taxon>asterids</taxon>
        <taxon>lamiids</taxon>
        <taxon>Boraginales</taxon>
        <taxon>Boraginaceae</taxon>
        <taxon>Boraginoideae</taxon>
        <taxon>Lithospermeae</taxon>
        <taxon>Lithospermum</taxon>
    </lineage>
</organism>
<accession>A0AAV3QPV5</accession>
<protein>
    <submittedName>
        <fullName evidence="1">Uncharacterized protein</fullName>
    </submittedName>
</protein>
<dbReference type="PANTHER" id="PTHR48475:SF1">
    <property type="entry name" value="RNASE H TYPE-1 DOMAIN-CONTAINING PROTEIN"/>
    <property type="match status" value="1"/>
</dbReference>
<keyword evidence="2" id="KW-1185">Reference proteome</keyword>
<name>A0AAV3QPV5_LITER</name>
<evidence type="ECO:0000313" key="2">
    <source>
        <dbReference type="Proteomes" id="UP001454036"/>
    </source>
</evidence>
<sequence length="128" mass="15024">MEEALWAYRTTYRTPTQPTPYSLVYGVEAVHPLEVRIPSLRVAVNEGLTNEEDVHLRLQELDFLDDQRLNAQQSLECYQSRITKSYNKKVRQQSYQVEDMVLWLIHGSRSTRTQSGIINGHYLNCYYP</sequence>
<reference evidence="1 2" key="1">
    <citation type="submission" date="2024-01" db="EMBL/GenBank/DDBJ databases">
        <title>The complete chloroplast genome sequence of Lithospermum erythrorhizon: insights into the phylogenetic relationship among Boraginaceae species and the maternal lineages of purple gromwells.</title>
        <authorList>
            <person name="Okada T."/>
            <person name="Watanabe K."/>
        </authorList>
    </citation>
    <scope>NUCLEOTIDE SEQUENCE [LARGE SCALE GENOMIC DNA]</scope>
</reference>